<organism evidence="1 2">
    <name type="scientific">Paraburkholderia acidiphila</name>
    <dbReference type="NCBI Taxonomy" id="2571747"/>
    <lineage>
        <taxon>Bacteria</taxon>
        <taxon>Pseudomonadati</taxon>
        <taxon>Pseudomonadota</taxon>
        <taxon>Betaproteobacteria</taxon>
        <taxon>Burkholderiales</taxon>
        <taxon>Burkholderiaceae</taxon>
        <taxon>Paraburkholderia</taxon>
    </lineage>
</organism>
<accession>A0A7Z2G3I5</accession>
<keyword evidence="2" id="KW-1185">Reference proteome</keyword>
<protein>
    <submittedName>
        <fullName evidence="1">Uncharacterized protein</fullName>
    </submittedName>
</protein>
<dbReference type="EMBL" id="CP046909">
    <property type="protein sequence ID" value="QGZ54295.1"/>
    <property type="molecule type" value="Genomic_DNA"/>
</dbReference>
<dbReference type="Proteomes" id="UP000434209">
    <property type="component" value="Chromosome 1"/>
</dbReference>
<sequence length="92" mass="9833">MANDTKQPDPPLRYVDITISLTGAENQLICAAIFRANKAGLLRDFVGHIGPEVFDSIFDKIAIASAEQGDPFAQMHCLRKGLLFGGGTGTAQ</sequence>
<dbReference type="RefSeq" id="WP_158757428.1">
    <property type="nucleotide sequence ID" value="NZ_CP046909.1"/>
</dbReference>
<reference evidence="1 2" key="1">
    <citation type="submission" date="2019-12" db="EMBL/GenBank/DDBJ databases">
        <title>Paraburkholderia acidiphila 7Q-K02 sp. nov and Paraburkholderia acidisoli DHF22 sp. nov., two strains isolated from forest soil.</title>
        <authorList>
            <person name="Gao Z."/>
            <person name="Qiu L."/>
        </authorList>
    </citation>
    <scope>NUCLEOTIDE SEQUENCE [LARGE SCALE GENOMIC DNA]</scope>
    <source>
        <strain evidence="1 2">7Q-K02</strain>
    </source>
</reference>
<evidence type="ECO:0000313" key="2">
    <source>
        <dbReference type="Proteomes" id="UP000434209"/>
    </source>
</evidence>
<dbReference type="OrthoDB" id="9103100at2"/>
<name>A0A7Z2G3I5_9BURK</name>
<proteinExistence type="predicted"/>
<dbReference type="AlphaFoldDB" id="A0A7Z2G3I5"/>
<gene>
    <name evidence="1" type="ORF">FAZ97_04835</name>
</gene>
<evidence type="ECO:0000313" key="1">
    <source>
        <dbReference type="EMBL" id="QGZ54295.1"/>
    </source>
</evidence>
<dbReference type="KEGG" id="pacp:FAZ97_04835"/>